<evidence type="ECO:0000313" key="2">
    <source>
        <dbReference type="Proteomes" id="UP001156669"/>
    </source>
</evidence>
<organism evidence="1 2">
    <name type="scientific">Vibrio hyugaensis</name>
    <dbReference type="NCBI Taxonomy" id="1534743"/>
    <lineage>
        <taxon>Bacteria</taxon>
        <taxon>Pseudomonadati</taxon>
        <taxon>Pseudomonadota</taxon>
        <taxon>Gammaproteobacteria</taxon>
        <taxon>Vibrionales</taxon>
        <taxon>Vibrionaceae</taxon>
        <taxon>Vibrio</taxon>
    </lineage>
</organism>
<protein>
    <submittedName>
        <fullName evidence="1">Uncharacterized protein</fullName>
    </submittedName>
</protein>
<comment type="caution">
    <text evidence="1">The sequence shown here is derived from an EMBL/GenBank/DDBJ whole genome shotgun (WGS) entry which is preliminary data.</text>
</comment>
<name>A0ABQ5Y4M7_9VIBR</name>
<proteinExistence type="predicted"/>
<reference evidence="2" key="1">
    <citation type="journal article" date="2019" name="Int. J. Syst. Evol. Microbiol.">
        <title>The Global Catalogue of Microorganisms (GCM) 10K type strain sequencing project: providing services to taxonomists for standard genome sequencing and annotation.</title>
        <authorList>
            <consortium name="The Broad Institute Genomics Platform"/>
            <consortium name="The Broad Institute Genome Sequencing Center for Infectious Disease"/>
            <person name="Wu L."/>
            <person name="Ma J."/>
        </authorList>
    </citation>
    <scope>NUCLEOTIDE SEQUENCE [LARGE SCALE GENOMIC DNA]</scope>
    <source>
        <strain evidence="2">NBRC 110633</strain>
    </source>
</reference>
<gene>
    <name evidence="1" type="ORF">GCM10007906_29960</name>
</gene>
<keyword evidence="2" id="KW-1185">Reference proteome</keyword>
<accession>A0ABQ5Y4M7</accession>
<dbReference type="EMBL" id="BSOE01000054">
    <property type="protein sequence ID" value="GLR05408.1"/>
    <property type="molecule type" value="Genomic_DNA"/>
</dbReference>
<evidence type="ECO:0000313" key="1">
    <source>
        <dbReference type="EMBL" id="GLR05408.1"/>
    </source>
</evidence>
<sequence>MSKPLNKALKIESGRYLNMDHVVTFELAHDAIKITSTIQAFSAVYIGIEGRTDYADYFVSVQEFHRIKRELCDYMGIDEPSTLID</sequence>
<dbReference type="Proteomes" id="UP001156669">
    <property type="component" value="Unassembled WGS sequence"/>
</dbReference>
<dbReference type="RefSeq" id="WP_045398779.1">
    <property type="nucleotide sequence ID" value="NZ_BBLD01000014.1"/>
</dbReference>